<reference evidence="2" key="1">
    <citation type="submission" date="2016-10" db="EMBL/GenBank/DDBJ databases">
        <authorList>
            <person name="Varghese N."/>
            <person name="Submissions S."/>
        </authorList>
    </citation>
    <scope>NUCLEOTIDE SEQUENCE [LARGE SCALE GENOMIC DNA]</scope>
    <source>
        <strain evidence="2">Gh-67</strain>
    </source>
</reference>
<protein>
    <submittedName>
        <fullName evidence="1">Rrf2 family protein</fullName>
    </submittedName>
</protein>
<dbReference type="EMBL" id="FNCG01000003">
    <property type="protein sequence ID" value="SDG30556.1"/>
    <property type="molecule type" value="Genomic_DNA"/>
</dbReference>
<evidence type="ECO:0000313" key="1">
    <source>
        <dbReference type="EMBL" id="SDG30556.1"/>
    </source>
</evidence>
<dbReference type="InterPro" id="IPR036390">
    <property type="entry name" value="WH_DNA-bd_sf"/>
</dbReference>
<proteinExistence type="predicted"/>
<dbReference type="PANTHER" id="PTHR33221">
    <property type="entry name" value="WINGED HELIX-TURN-HELIX TRANSCRIPTIONAL REGULATOR, RRF2 FAMILY"/>
    <property type="match status" value="1"/>
</dbReference>
<dbReference type="Proteomes" id="UP000199705">
    <property type="component" value="Unassembled WGS sequence"/>
</dbReference>
<dbReference type="AlphaFoldDB" id="A0A1G7T5I0"/>
<sequence>MLLSKSCEYAIRAAVYVGYKTLNKEKTGISEVAEAIGAPVHFTARILQGLSRKRVISSSKGPHGGFYIENSAKVYLIDIIRAIEGDGLFNACILGLKNCSDTKPCSVHDEIKTVRTQLLLEFNKKSLRDLVSDYQQNKYVLK</sequence>
<dbReference type="PANTHER" id="PTHR33221:SF15">
    <property type="entry name" value="HTH-TYPE TRANSCRIPTIONAL REGULATOR YWGB-RELATED"/>
    <property type="match status" value="1"/>
</dbReference>
<dbReference type="RefSeq" id="WP_091163655.1">
    <property type="nucleotide sequence ID" value="NZ_FNCG01000003.1"/>
</dbReference>
<dbReference type="SUPFAM" id="SSF46785">
    <property type="entry name" value="Winged helix' DNA-binding domain"/>
    <property type="match status" value="1"/>
</dbReference>
<name>A0A1G7T5I0_9SPHI</name>
<dbReference type="InterPro" id="IPR036388">
    <property type="entry name" value="WH-like_DNA-bd_sf"/>
</dbReference>
<dbReference type="NCBIfam" id="TIGR00738">
    <property type="entry name" value="rrf2_super"/>
    <property type="match status" value="1"/>
</dbReference>
<accession>A0A1G7T5I0</accession>
<dbReference type="Gene3D" id="1.10.10.10">
    <property type="entry name" value="Winged helix-like DNA-binding domain superfamily/Winged helix DNA-binding domain"/>
    <property type="match status" value="1"/>
</dbReference>
<dbReference type="GO" id="GO:0003700">
    <property type="term" value="F:DNA-binding transcription factor activity"/>
    <property type="evidence" value="ECO:0007669"/>
    <property type="project" value="TreeGrafter"/>
</dbReference>
<gene>
    <name evidence="1" type="ORF">SAMN05192573_10338</name>
</gene>
<evidence type="ECO:0000313" key="2">
    <source>
        <dbReference type="Proteomes" id="UP000199705"/>
    </source>
</evidence>
<dbReference type="PROSITE" id="PS01332">
    <property type="entry name" value="HTH_RRF2_1"/>
    <property type="match status" value="1"/>
</dbReference>
<dbReference type="STRING" id="551996.SAMN05192573_10338"/>
<organism evidence="1 2">
    <name type="scientific">Mucilaginibacter gossypii</name>
    <dbReference type="NCBI Taxonomy" id="551996"/>
    <lineage>
        <taxon>Bacteria</taxon>
        <taxon>Pseudomonadati</taxon>
        <taxon>Bacteroidota</taxon>
        <taxon>Sphingobacteriia</taxon>
        <taxon>Sphingobacteriales</taxon>
        <taxon>Sphingobacteriaceae</taxon>
        <taxon>Mucilaginibacter</taxon>
    </lineage>
</organism>
<dbReference type="InterPro" id="IPR000944">
    <property type="entry name" value="Tscrpt_reg_Rrf2"/>
</dbReference>
<dbReference type="Pfam" id="PF02082">
    <property type="entry name" value="Rrf2"/>
    <property type="match status" value="1"/>
</dbReference>
<keyword evidence="2" id="KW-1185">Reference proteome</keyword>
<dbReference type="PROSITE" id="PS51197">
    <property type="entry name" value="HTH_RRF2_2"/>
    <property type="match status" value="1"/>
</dbReference>
<dbReference type="InterPro" id="IPR030489">
    <property type="entry name" value="TR_Rrf2-type_CS"/>
</dbReference>
<dbReference type="GO" id="GO:0005829">
    <property type="term" value="C:cytosol"/>
    <property type="evidence" value="ECO:0007669"/>
    <property type="project" value="TreeGrafter"/>
</dbReference>